<evidence type="ECO:0000313" key="1">
    <source>
        <dbReference type="EMBL" id="QJX81236.1"/>
    </source>
</evidence>
<protein>
    <recommendedName>
        <fullName evidence="3">Ribbon-helix-helix protein CopG domain-containing protein</fullName>
    </recommendedName>
</protein>
<dbReference type="RefSeq" id="WP_171779214.1">
    <property type="nucleotide sequence ID" value="NZ_CP045275.1"/>
</dbReference>
<proteinExistence type="predicted"/>
<reference evidence="1 2" key="1">
    <citation type="submission" date="2019-10" db="EMBL/GenBank/DDBJ databases">
        <title>Complete genome sequences for adaption low water activity.</title>
        <authorList>
            <person name="Zhao L."/>
            <person name="Zhong J."/>
        </authorList>
    </citation>
    <scope>NUCLEOTIDE SEQUENCE [LARGE SCALE GENOMIC DNA]</scope>
    <source>
        <strain evidence="1 2">FDU301</strain>
        <plasmid evidence="2">pfdu301c</plasmid>
    </source>
</reference>
<evidence type="ECO:0000313" key="2">
    <source>
        <dbReference type="Proteomes" id="UP000501076"/>
    </source>
</evidence>
<dbReference type="Proteomes" id="UP000501076">
    <property type="component" value="Plasmid pFDU301C"/>
</dbReference>
<evidence type="ECO:0008006" key="3">
    <source>
        <dbReference type="Google" id="ProtNLM"/>
    </source>
</evidence>
<dbReference type="EMBL" id="CP045275">
    <property type="protein sequence ID" value="QJX81236.1"/>
    <property type="molecule type" value="Genomic_DNA"/>
</dbReference>
<dbReference type="GO" id="GO:0006355">
    <property type="term" value="P:regulation of DNA-templated transcription"/>
    <property type="evidence" value="ECO:0007669"/>
    <property type="project" value="InterPro"/>
</dbReference>
<gene>
    <name evidence="1" type="ORF">FDZ14_34595</name>
</gene>
<dbReference type="InterPro" id="IPR013321">
    <property type="entry name" value="Arc_rbn_hlx_hlx"/>
</dbReference>
<accession>A0A6M6E6W8</accession>
<name>A0A6M6E6W8_PRIMG</name>
<sequence length="85" mass="10073">MEIKIRNVDPIAVKKIDELAKKHKLSRQEFLKGQLETLAFFREQVEREHELESLVEKNMIMMEKCATSMENMNHILLEMIGEVEE</sequence>
<dbReference type="AlphaFoldDB" id="A0A6M6E6W8"/>
<keyword evidence="1" id="KW-0614">Plasmid</keyword>
<organism evidence="1 2">
    <name type="scientific">Priestia megaterium</name>
    <name type="common">Bacillus megaterium</name>
    <dbReference type="NCBI Taxonomy" id="1404"/>
    <lineage>
        <taxon>Bacteria</taxon>
        <taxon>Bacillati</taxon>
        <taxon>Bacillota</taxon>
        <taxon>Bacilli</taxon>
        <taxon>Bacillales</taxon>
        <taxon>Bacillaceae</taxon>
        <taxon>Priestia</taxon>
    </lineage>
</organism>
<geneLocation type="plasmid" evidence="2">
    <name>pfdu301c</name>
</geneLocation>
<dbReference type="Gene3D" id="1.10.1220.10">
    <property type="entry name" value="Met repressor-like"/>
    <property type="match status" value="1"/>
</dbReference>